<keyword evidence="7 10" id="KW-0804">Transcription</keyword>
<dbReference type="InterPro" id="IPR028088">
    <property type="entry name" value="Spt6_HTH_DNA-bd_dom"/>
</dbReference>
<feature type="region of interest" description="Disordered" evidence="12">
    <location>
        <begin position="1"/>
        <end position="196"/>
    </location>
</feature>
<dbReference type="GO" id="GO:0034728">
    <property type="term" value="P:nucleosome organization"/>
    <property type="evidence" value="ECO:0007669"/>
    <property type="project" value="TreeGrafter"/>
</dbReference>
<feature type="domain" description="SH2" evidence="13">
    <location>
        <begin position="1205"/>
        <end position="1334"/>
    </location>
</feature>
<name>A0A2A9NVZ4_9AGAR</name>
<dbReference type="Pfam" id="PF14635">
    <property type="entry name" value="HHH_7"/>
    <property type="match status" value="1"/>
</dbReference>
<dbReference type="Gene3D" id="1.10.10.650">
    <property type="entry name" value="RuvA domain 2-like"/>
    <property type="match status" value="1"/>
</dbReference>
<dbReference type="InterPro" id="IPR028231">
    <property type="entry name" value="Spt6_YqgF"/>
</dbReference>
<dbReference type="CDD" id="cd09928">
    <property type="entry name" value="SH2_Cterm_SPT6_like"/>
    <property type="match status" value="1"/>
</dbReference>
<evidence type="ECO:0000256" key="3">
    <source>
        <dbReference type="ARBA" id="ARBA00009253"/>
    </source>
</evidence>
<dbReference type="Pfam" id="PF14639">
    <property type="entry name" value="YqgF"/>
    <property type="match status" value="1"/>
</dbReference>
<dbReference type="InterPro" id="IPR028083">
    <property type="entry name" value="Spt6_acidic_N_dom"/>
</dbReference>
<keyword evidence="8 10" id="KW-0539">Nucleus</keyword>
<comment type="function">
    <text evidence="9">Histone H3-H4 chaperone that plays a role in maintenance of chromatin structure during RNA polymerase II transcription elongation thereby repressing transcription initiation from cryptic promoters. Mediates the reassembly of nucleosomes onto the promoters of at least a selected set of genes during repression; the nucleosome reassembly is essential for transcriptional repression. Essential for viability.</text>
</comment>
<dbReference type="PANTHER" id="PTHR10145">
    <property type="entry name" value="TRANSCRIPTION ELONGATION FACTOR SPT6"/>
    <property type="match status" value="1"/>
</dbReference>
<dbReference type="OrthoDB" id="995477at2759"/>
<evidence type="ECO:0000313" key="16">
    <source>
        <dbReference type="Proteomes" id="UP000242287"/>
    </source>
</evidence>
<dbReference type="GO" id="GO:0008023">
    <property type="term" value="C:transcription elongation factor complex"/>
    <property type="evidence" value="ECO:0007669"/>
    <property type="project" value="TreeGrafter"/>
</dbReference>
<dbReference type="SUPFAM" id="SSF55550">
    <property type="entry name" value="SH2 domain"/>
    <property type="match status" value="1"/>
</dbReference>
<dbReference type="InterPro" id="IPR012337">
    <property type="entry name" value="RNaseH-like_sf"/>
</dbReference>
<dbReference type="Gene3D" id="2.40.50.140">
    <property type="entry name" value="Nucleic acid-binding proteins"/>
    <property type="match status" value="1"/>
</dbReference>
<dbReference type="Gene3D" id="3.30.420.140">
    <property type="entry name" value="YqgF/RNase H-like domain"/>
    <property type="match status" value="1"/>
</dbReference>
<dbReference type="GO" id="GO:0003677">
    <property type="term" value="F:DNA binding"/>
    <property type="evidence" value="ECO:0007669"/>
    <property type="project" value="InterPro"/>
</dbReference>
<dbReference type="InterPro" id="IPR012340">
    <property type="entry name" value="NA-bd_OB-fold"/>
</dbReference>
<feature type="compositionally biased region" description="Acidic residues" evidence="12">
    <location>
        <begin position="72"/>
        <end position="84"/>
    </location>
</feature>
<dbReference type="Pfam" id="PF14633">
    <property type="entry name" value="SH2_2"/>
    <property type="match status" value="1"/>
</dbReference>
<evidence type="ECO:0000256" key="1">
    <source>
        <dbReference type="ARBA" id="ARBA00004123"/>
    </source>
</evidence>
<dbReference type="GO" id="GO:0005694">
    <property type="term" value="C:chromosome"/>
    <property type="evidence" value="ECO:0007669"/>
    <property type="project" value="UniProtKB-SubCell"/>
</dbReference>
<dbReference type="PROSITE" id="PS50126">
    <property type="entry name" value="S1"/>
    <property type="match status" value="1"/>
</dbReference>
<dbReference type="InterPro" id="IPR037027">
    <property type="entry name" value="YqgF/RNaseH-like_dom_sf"/>
</dbReference>
<protein>
    <recommendedName>
        <fullName evidence="4 10">Transcription elongation factor Spt6</fullName>
    </recommendedName>
</protein>
<dbReference type="InterPro" id="IPR032706">
    <property type="entry name" value="Spt6_HHH"/>
</dbReference>
<dbReference type="Gene3D" id="1.10.10.2740">
    <property type="entry name" value="Spt6, Death-like domain"/>
    <property type="match status" value="1"/>
</dbReference>
<sequence>MNGSEQEEQDREGDVVLTDDSSEEGEDDEEEERRIRQGFIVDEDEEDEEDEEEERRRRRRKKRRKHRRREEDEALEEDDLELLEENTGASFKKSRLTRLRRGRESESPPTMSNSKRRTVVESSDEDMDNDEARHVPDIQNIWDDGRDEEDDYNDMDMDDFIDYDEEEEGGVPMDEKAREERRREKRQEQERRKRARGARLPEFAGIDANAWDELHDVFGDGLDYDWALDDDNDYEEEQQKADMKVSDVFEPSEIKKKLLTEDDELIRAQDIPERMQLATSSLSPSSTLSLHTQLTEDDLNGSAMWVTQRISSKKNRDFFTPDGLYQHLKGALVMAVTYVLRYLFVEEFEVPYIWTHKRDYICHFDVTDIRTRIELLSLNDLWRIYSLGLKYRSLLERRRALNSSYERSKAKDPYFEDEVLPQIDGVEMVADATEWLSLKYKDKKQDDIELRFHDDESIGPTKKRKMPSRISAYEIAKKSVVSKLAQGFGLQSYQVVLNFMASQRVHFVDDQELNPLVYAEQFADPDPLKARPPEELLGRARMLLSTELGKDPLLRNEARKLFKDEAQITVEPTERGIAKIDEHHPYYNFKYLYRKSIREMLESPQFLHILAAENEHLVNIVINLPTQAVNDLERRLNDAFASDSFSEAARAWNAERLRVVQEVIQQHLIPAGTRWAREYLREEVEDYLAAQCASRLRSRVDAAPYATPLMKPGDTASVLAISWGKGDPLKDAINVIFLDEAGRMREHTKLDNLHDTEMVDEFTDILKRRKPEIIVVGGLSMATLKLTHLVKHVLKGSNGQKPAESVGWGASVNEQAFDIPVIYVYDEVARIYQHSKRAADEFSALSPIARYCVGLARYAQSPLNEFAALGTDIAAISLDEEDQHLVPREKLLTAFERVLIDVTNKVGVDINRAVADSYYQHLLPFVCGLGPRKAQALAKKIGTLGGTLVNRDQFIKGGLLTTKIFLNAAGFLRIQQEQETKSSKNRHDDDNAQDPLDDTRIHPEDYELARKMATDALELDEEDIHDEHPSHVVSLIMHDPENEKKLSELNLDEFAISLYEANNDQKRHTLNVIRDELVKPFTEQRDRFPLPTESEVLTMLSGETDRTLRPGLLISVLVMRLTKQAVNVRLDSGVEGIIEARWVADQIPNHTSDVVKKGQTIVAVIIAIQSKIYEEDSFTVELSSRTEEIAKGDAHYRRVRQDEAWDHGRHEKDRELLDRKKRAEVDRARRVIKHPNFHNFNTAQAEAYLEKQQRGDVIIRPSSKGTNHLAVTWKVDHGLYQHIDVTEPNPDPTGQTIGSQLIVDSTHSYADLDELIVNHVQAMARRVEELMNHEKFKAGSEDDLHLFLKNYLAANPAKSMYGFTLNRKKPGHFNLCFLANKNSTVQTWPVRVTPEAYYLFDAAAVGVPELCDAFKVRSVD</sequence>
<dbReference type="STRING" id="703135.A0A2A9NVZ4"/>
<dbReference type="EMBL" id="KZ301970">
    <property type="protein sequence ID" value="PFH54298.1"/>
    <property type="molecule type" value="Genomic_DNA"/>
</dbReference>
<dbReference type="PROSITE" id="PS50001">
    <property type="entry name" value="SH2"/>
    <property type="match status" value="1"/>
</dbReference>
<organism evidence="15 16">
    <name type="scientific">Amanita thiersii Skay4041</name>
    <dbReference type="NCBI Taxonomy" id="703135"/>
    <lineage>
        <taxon>Eukaryota</taxon>
        <taxon>Fungi</taxon>
        <taxon>Dikarya</taxon>
        <taxon>Basidiomycota</taxon>
        <taxon>Agaricomycotina</taxon>
        <taxon>Agaricomycetes</taxon>
        <taxon>Agaricomycetidae</taxon>
        <taxon>Agaricales</taxon>
        <taxon>Pluteineae</taxon>
        <taxon>Amanitaceae</taxon>
        <taxon>Amanita</taxon>
    </lineage>
</organism>
<dbReference type="GO" id="GO:0031491">
    <property type="term" value="F:nucleosome binding"/>
    <property type="evidence" value="ECO:0007669"/>
    <property type="project" value="TreeGrafter"/>
</dbReference>
<dbReference type="SUPFAM" id="SSF53098">
    <property type="entry name" value="Ribonuclease H-like"/>
    <property type="match status" value="1"/>
</dbReference>
<dbReference type="FunFam" id="1.10.10.2740:FF:000002">
    <property type="entry name" value="Transcription elongation factor Spt6"/>
    <property type="match status" value="1"/>
</dbReference>
<dbReference type="SUPFAM" id="SSF158832">
    <property type="entry name" value="Tex N-terminal region-like"/>
    <property type="match status" value="1"/>
</dbReference>
<dbReference type="InterPro" id="IPR023323">
    <property type="entry name" value="Tex-like_dom_sf"/>
</dbReference>
<evidence type="ECO:0000256" key="2">
    <source>
        <dbReference type="ARBA" id="ARBA00004286"/>
    </source>
</evidence>
<dbReference type="InterPro" id="IPR042066">
    <property type="entry name" value="Spt6_death-like"/>
</dbReference>
<dbReference type="InterPro" id="IPR035420">
    <property type="entry name" value="Spt6_SH2"/>
</dbReference>
<reference evidence="15 16" key="1">
    <citation type="submission" date="2014-02" db="EMBL/GenBank/DDBJ databases">
        <title>Transposable element dynamics among asymbiotic and ectomycorrhizal Amanita fungi.</title>
        <authorList>
            <consortium name="DOE Joint Genome Institute"/>
            <person name="Hess J."/>
            <person name="Skrede I."/>
            <person name="Wolfe B."/>
            <person name="LaButti K."/>
            <person name="Ohm R.A."/>
            <person name="Grigoriev I.V."/>
            <person name="Pringle A."/>
        </authorList>
    </citation>
    <scope>NUCLEOTIDE SEQUENCE [LARGE SCALE GENOMIC DNA]</scope>
    <source>
        <strain evidence="15 16">SKay4041</strain>
    </source>
</reference>
<dbReference type="Proteomes" id="UP000242287">
    <property type="component" value="Unassembled WGS sequence"/>
</dbReference>
<dbReference type="Gene3D" id="3.30.505.10">
    <property type="entry name" value="SH2 domain"/>
    <property type="match status" value="2"/>
</dbReference>
<feature type="compositionally biased region" description="Acidic residues" evidence="12">
    <location>
        <begin position="145"/>
        <end position="169"/>
    </location>
</feature>
<dbReference type="InterPro" id="IPR036860">
    <property type="entry name" value="SH2_dom_sf"/>
</dbReference>
<gene>
    <name evidence="15" type="ORF">AMATHDRAFT_135887</name>
</gene>
<evidence type="ECO:0000256" key="7">
    <source>
        <dbReference type="ARBA" id="ARBA00023163"/>
    </source>
</evidence>
<feature type="compositionally biased region" description="Acidic residues" evidence="12">
    <location>
        <begin position="20"/>
        <end position="31"/>
    </location>
</feature>
<feature type="compositionally biased region" description="Basic residues" evidence="12">
    <location>
        <begin position="92"/>
        <end position="101"/>
    </location>
</feature>
<evidence type="ECO:0000256" key="11">
    <source>
        <dbReference type="PROSITE-ProRule" id="PRU00191"/>
    </source>
</evidence>
<dbReference type="PIRSF" id="PIRSF036947">
    <property type="entry name" value="Spt6"/>
    <property type="match status" value="1"/>
</dbReference>
<dbReference type="InterPro" id="IPR035019">
    <property type="entry name" value="Spt6_SH2_N"/>
</dbReference>
<dbReference type="InterPro" id="IPR055179">
    <property type="entry name" value="Tex-like_central_region"/>
</dbReference>
<evidence type="ECO:0000256" key="12">
    <source>
        <dbReference type="SAM" id="MobiDB-lite"/>
    </source>
</evidence>
<dbReference type="InterPro" id="IPR000980">
    <property type="entry name" value="SH2"/>
</dbReference>
<evidence type="ECO:0000256" key="10">
    <source>
        <dbReference type="PIRNR" id="PIRNR036947"/>
    </source>
</evidence>
<dbReference type="InterPro" id="IPR003029">
    <property type="entry name" value="S1_domain"/>
</dbReference>
<comment type="subcellular location">
    <subcellularLocation>
        <location evidence="2">Chromosome</location>
    </subcellularLocation>
    <subcellularLocation>
        <location evidence="1 10">Nucleus</location>
    </subcellularLocation>
</comment>
<feature type="compositionally biased region" description="Basic and acidic residues" evidence="12">
    <location>
        <begin position="173"/>
        <end position="191"/>
    </location>
</feature>
<feature type="domain" description="S1 motif" evidence="14">
    <location>
        <begin position="1111"/>
        <end position="1185"/>
    </location>
</feature>
<dbReference type="SUPFAM" id="SSF47781">
    <property type="entry name" value="RuvA domain 2-like"/>
    <property type="match status" value="2"/>
</dbReference>
<feature type="compositionally biased region" description="Basic residues" evidence="12">
    <location>
        <begin position="56"/>
        <end position="68"/>
    </location>
</feature>
<keyword evidence="16" id="KW-1185">Reference proteome</keyword>
<comment type="similarity">
    <text evidence="3 10">Belongs to the SPT6 family.</text>
</comment>
<dbReference type="Gene3D" id="1.10.3500.10">
    <property type="entry name" value="Tex N-terminal region-like"/>
    <property type="match status" value="1"/>
</dbReference>
<dbReference type="PANTHER" id="PTHR10145:SF6">
    <property type="entry name" value="TRANSCRIPTION ELONGATION FACTOR SPT6"/>
    <property type="match status" value="1"/>
</dbReference>
<evidence type="ECO:0000259" key="14">
    <source>
        <dbReference type="PROSITE" id="PS50126"/>
    </source>
</evidence>
<dbReference type="Gene3D" id="1.10.150.850">
    <property type="entry name" value="Spt6, helix-hairpin-helix domain"/>
    <property type="match status" value="1"/>
</dbReference>
<dbReference type="Pfam" id="PF14641">
    <property type="entry name" value="HTH_44"/>
    <property type="match status" value="1"/>
</dbReference>
<evidence type="ECO:0000256" key="9">
    <source>
        <dbReference type="ARBA" id="ARBA00093389"/>
    </source>
</evidence>
<comment type="function">
    <text evidence="10">Plays a role in maintenance of chromatin structure during RNA polymerase II transcription elongation thereby repressing transcription initiation from cryptic promoters. Mediates the reassembly of nucleosomes onto the promoters of at least a selected set of genes during repression; the nucleosome reassembly is essential for transcriptional repression.</text>
</comment>
<keyword evidence="6 11" id="KW-0727">SH2 domain</keyword>
<evidence type="ECO:0000256" key="5">
    <source>
        <dbReference type="ARBA" id="ARBA00022454"/>
    </source>
</evidence>
<dbReference type="SMART" id="SM00252">
    <property type="entry name" value="SH2"/>
    <property type="match status" value="1"/>
</dbReference>
<dbReference type="Pfam" id="PF21710">
    <property type="entry name" value="Spt6_S1"/>
    <property type="match status" value="1"/>
</dbReference>
<dbReference type="InterPro" id="IPR049540">
    <property type="entry name" value="Spt6-like_S1"/>
</dbReference>
<feature type="region of interest" description="Disordered" evidence="12">
    <location>
        <begin position="977"/>
        <end position="999"/>
    </location>
</feature>
<feature type="compositionally biased region" description="Basic and acidic residues" evidence="12">
    <location>
        <begin position="977"/>
        <end position="990"/>
    </location>
</feature>
<evidence type="ECO:0000259" key="13">
    <source>
        <dbReference type="PROSITE" id="PS50001"/>
    </source>
</evidence>
<dbReference type="GO" id="GO:0140673">
    <property type="term" value="P:transcription elongation-coupled chromatin remodeling"/>
    <property type="evidence" value="ECO:0007669"/>
    <property type="project" value="InterPro"/>
</dbReference>
<evidence type="ECO:0000256" key="6">
    <source>
        <dbReference type="ARBA" id="ARBA00022999"/>
    </source>
</evidence>
<evidence type="ECO:0000313" key="15">
    <source>
        <dbReference type="EMBL" id="PFH54298.1"/>
    </source>
</evidence>
<dbReference type="Pfam" id="PF22706">
    <property type="entry name" value="Tex_central_region"/>
    <property type="match status" value="1"/>
</dbReference>
<evidence type="ECO:0000256" key="4">
    <source>
        <dbReference type="ARBA" id="ARBA00020248"/>
    </source>
</evidence>
<dbReference type="GO" id="GO:0042393">
    <property type="term" value="F:histone binding"/>
    <property type="evidence" value="ECO:0007669"/>
    <property type="project" value="TreeGrafter"/>
</dbReference>
<feature type="compositionally biased region" description="Acidic residues" evidence="12">
    <location>
        <begin position="1"/>
        <end position="11"/>
    </location>
</feature>
<dbReference type="CDD" id="cd09918">
    <property type="entry name" value="SH2_Nterm_SPT6_like"/>
    <property type="match status" value="1"/>
</dbReference>
<evidence type="ECO:0000256" key="8">
    <source>
        <dbReference type="ARBA" id="ARBA00023242"/>
    </source>
</evidence>
<dbReference type="InterPro" id="IPR035018">
    <property type="entry name" value="Spt6_SH2_C"/>
</dbReference>
<dbReference type="Pfam" id="PF14632">
    <property type="entry name" value="SPT6_acidic"/>
    <property type="match status" value="1"/>
</dbReference>
<dbReference type="FunFam" id="3.30.505.10:FF:000056">
    <property type="entry name" value="Transcription elongation factor Spt6"/>
    <property type="match status" value="1"/>
</dbReference>
<dbReference type="InterPro" id="IPR010994">
    <property type="entry name" value="RuvA_2-like"/>
</dbReference>
<keyword evidence="5" id="KW-0158">Chromosome</keyword>
<accession>A0A2A9NVZ4</accession>
<proteinExistence type="inferred from homology"/>
<dbReference type="Pfam" id="PF17674">
    <property type="entry name" value="HHH_9"/>
    <property type="match status" value="1"/>
</dbReference>
<dbReference type="InterPro" id="IPR041692">
    <property type="entry name" value="HHH_9"/>
</dbReference>
<dbReference type="SUPFAM" id="SSF50249">
    <property type="entry name" value="Nucleic acid-binding proteins"/>
    <property type="match status" value="1"/>
</dbReference>
<dbReference type="FunFam" id="1.10.150.850:FF:000001">
    <property type="entry name" value="Transcription elongation factor spt6"/>
    <property type="match status" value="1"/>
</dbReference>
<dbReference type="InterPro" id="IPR023319">
    <property type="entry name" value="Tex-like_HTH_dom_sf"/>
</dbReference>
<dbReference type="InterPro" id="IPR017072">
    <property type="entry name" value="TF_Spt6"/>
</dbReference>
<feature type="compositionally biased region" description="Acidic residues" evidence="12">
    <location>
        <begin position="41"/>
        <end position="53"/>
    </location>
</feature>